<evidence type="ECO:0000256" key="2">
    <source>
        <dbReference type="ARBA" id="ARBA00022692"/>
    </source>
</evidence>
<reference evidence="10 11" key="1">
    <citation type="submission" date="2017-06" db="EMBL/GenBank/DDBJ databases">
        <title>A platform for efficient transgenesis in Macrostomum lignano, a flatworm model organism for stem cell research.</title>
        <authorList>
            <person name="Berezikov E."/>
        </authorList>
    </citation>
    <scope>NUCLEOTIDE SEQUENCE [LARGE SCALE GENOMIC DNA]</scope>
    <source>
        <strain evidence="10">DV1</strain>
        <tissue evidence="10">Whole organism</tissue>
    </source>
</reference>
<comment type="subcellular location">
    <subcellularLocation>
        <location evidence="1">Membrane</location>
        <topology evidence="1">Single-pass membrane protein</topology>
    </subcellularLocation>
</comment>
<evidence type="ECO:0000256" key="4">
    <source>
        <dbReference type="ARBA" id="ARBA00022989"/>
    </source>
</evidence>
<dbReference type="InterPro" id="IPR002889">
    <property type="entry name" value="WSC_carb-bd"/>
</dbReference>
<evidence type="ECO:0000313" key="11">
    <source>
        <dbReference type="Proteomes" id="UP000215902"/>
    </source>
</evidence>
<sequence>MFRTVLLLFCMSAAIYGALSCPSSKKKSEPDATPETKEDPPKDRSDWPSENQFHPGGCYRIHGIGPRAELKKMSPRICALECAGKSPKKSQSFGLAYGDTCLCESELESRMLPTELDPEVHCSHRCPGNHRQSCGGDMAVAYFNLSAVLSSTKKDKFEQGAKFYPVIPESRPIRCQSKEYIQANVPIVLAKGRRMSHLVCATECVRRDFYEKFKYFGIDSGNKCYCASKLPTAHMAIKIEKCSSRCPGNHRQSCGYKGAISYFNLRTTLSSPKPDKYEQGATVTPDNFRLAGCFYDESHKDTTSMYPRKPMSYKVCAQACIDYDLYDKYKYITIKDAKKCHCSSGLPAKQHKINDTDCKQSCQGKLCMGYNWQAYFEFTRRKPYN</sequence>
<name>A0A267FT25_9PLAT</name>
<evidence type="ECO:0000313" key="10">
    <source>
        <dbReference type="EMBL" id="PAA76931.1"/>
    </source>
</evidence>
<keyword evidence="11" id="KW-1185">Reference proteome</keyword>
<feature type="chain" id="PRO_5013057426" description="WSC domain-containing protein" evidence="8">
    <location>
        <begin position="21"/>
        <end position="385"/>
    </location>
</feature>
<comment type="caution">
    <text evidence="10">The sequence shown here is derived from an EMBL/GenBank/DDBJ whole genome shotgun (WGS) entry which is preliminary data.</text>
</comment>
<dbReference type="PANTHER" id="PTHR24269">
    <property type="entry name" value="KREMEN PROTEIN"/>
    <property type="match status" value="1"/>
</dbReference>
<feature type="signal peptide" evidence="8">
    <location>
        <begin position="1"/>
        <end position="20"/>
    </location>
</feature>
<keyword evidence="6" id="KW-0325">Glycoprotein</keyword>
<dbReference type="InterPro" id="IPR051836">
    <property type="entry name" value="Kremen_rcpt"/>
</dbReference>
<organism evidence="10 11">
    <name type="scientific">Macrostomum lignano</name>
    <dbReference type="NCBI Taxonomy" id="282301"/>
    <lineage>
        <taxon>Eukaryota</taxon>
        <taxon>Metazoa</taxon>
        <taxon>Spiralia</taxon>
        <taxon>Lophotrochozoa</taxon>
        <taxon>Platyhelminthes</taxon>
        <taxon>Rhabditophora</taxon>
        <taxon>Macrostomorpha</taxon>
        <taxon>Macrostomida</taxon>
        <taxon>Macrostomidae</taxon>
        <taxon>Macrostomum</taxon>
    </lineage>
</organism>
<keyword evidence="4" id="KW-1133">Transmembrane helix</keyword>
<keyword evidence="3 8" id="KW-0732">Signal</keyword>
<dbReference type="GO" id="GO:0005886">
    <property type="term" value="C:plasma membrane"/>
    <property type="evidence" value="ECO:0007669"/>
    <property type="project" value="TreeGrafter"/>
</dbReference>
<proteinExistence type="predicted"/>
<accession>A0A267FT25</accession>
<evidence type="ECO:0000256" key="8">
    <source>
        <dbReference type="SAM" id="SignalP"/>
    </source>
</evidence>
<keyword evidence="2" id="KW-0812">Transmembrane</keyword>
<feature type="region of interest" description="Disordered" evidence="7">
    <location>
        <begin position="22"/>
        <end position="51"/>
    </location>
</feature>
<feature type="domain" description="WSC" evidence="9">
    <location>
        <begin position="52"/>
        <end position="146"/>
    </location>
</feature>
<feature type="domain" description="WSC" evidence="9">
    <location>
        <begin position="169"/>
        <end position="269"/>
    </location>
</feature>
<dbReference type="EMBL" id="NIVC01000778">
    <property type="protein sequence ID" value="PAA76931.1"/>
    <property type="molecule type" value="Genomic_DNA"/>
</dbReference>
<dbReference type="PANTHER" id="PTHR24269:SF16">
    <property type="entry name" value="PROTEIN SLG1"/>
    <property type="match status" value="1"/>
</dbReference>
<dbReference type="OrthoDB" id="2019572at2759"/>
<dbReference type="AlphaFoldDB" id="A0A267FT25"/>
<evidence type="ECO:0000256" key="3">
    <source>
        <dbReference type="ARBA" id="ARBA00022729"/>
    </source>
</evidence>
<evidence type="ECO:0000256" key="1">
    <source>
        <dbReference type="ARBA" id="ARBA00004167"/>
    </source>
</evidence>
<evidence type="ECO:0000256" key="6">
    <source>
        <dbReference type="ARBA" id="ARBA00023180"/>
    </source>
</evidence>
<evidence type="ECO:0000256" key="7">
    <source>
        <dbReference type="SAM" id="MobiDB-lite"/>
    </source>
</evidence>
<dbReference type="STRING" id="282301.A0A267FT25"/>
<dbReference type="PROSITE" id="PS51212">
    <property type="entry name" value="WSC"/>
    <property type="match status" value="2"/>
</dbReference>
<keyword evidence="5" id="KW-0472">Membrane</keyword>
<dbReference type="Pfam" id="PF01822">
    <property type="entry name" value="WSC"/>
    <property type="match status" value="3"/>
</dbReference>
<dbReference type="PROSITE" id="PS51257">
    <property type="entry name" value="PROKAR_LIPOPROTEIN"/>
    <property type="match status" value="1"/>
</dbReference>
<protein>
    <recommendedName>
        <fullName evidence="9">WSC domain-containing protein</fullName>
    </recommendedName>
</protein>
<evidence type="ECO:0000256" key="5">
    <source>
        <dbReference type="ARBA" id="ARBA00023136"/>
    </source>
</evidence>
<evidence type="ECO:0000259" key="9">
    <source>
        <dbReference type="PROSITE" id="PS51212"/>
    </source>
</evidence>
<feature type="compositionally biased region" description="Basic and acidic residues" evidence="7">
    <location>
        <begin position="26"/>
        <end position="47"/>
    </location>
</feature>
<gene>
    <name evidence="10" type="ORF">BOX15_Mlig003348g1</name>
</gene>
<dbReference type="Proteomes" id="UP000215902">
    <property type="component" value="Unassembled WGS sequence"/>
</dbReference>